<sequence length="105" mass="12332">MENNIHTDLQTENTYTKIIGSNNIEVKFRYKPYNVLKDNGLPCISHLHISVVNQITNKRNGKSHYFHPETLIGYTSFEAFAEDAIQHFIKEEYIVLEHEVQYSLF</sequence>
<evidence type="ECO:0000313" key="2">
    <source>
        <dbReference type="Proteomes" id="UP000503278"/>
    </source>
</evidence>
<protein>
    <submittedName>
        <fullName evidence="1">Uncharacterized protein</fullName>
    </submittedName>
</protein>
<dbReference type="AlphaFoldDB" id="A0A7L5E6C3"/>
<keyword evidence="1" id="KW-0614">Plasmid</keyword>
<gene>
    <name evidence="1" type="ORF">HH214_21480</name>
</gene>
<name>A0A7L5E6C3_9SPHI</name>
<reference evidence="1 2" key="1">
    <citation type="submission" date="2020-04" db="EMBL/GenBank/DDBJ databases">
        <title>Genome sequencing of novel species.</title>
        <authorList>
            <person name="Heo J."/>
            <person name="Kim S.-J."/>
            <person name="Kim J.-S."/>
            <person name="Hong S.-B."/>
            <person name="Kwon S.-W."/>
        </authorList>
    </citation>
    <scope>NUCLEOTIDE SEQUENCE [LARGE SCALE GENOMIC DNA]</scope>
    <source>
        <strain evidence="1 2">F39-2</strain>
        <plasmid evidence="1 2">unnamed1</plasmid>
    </source>
</reference>
<proteinExistence type="predicted"/>
<keyword evidence="2" id="KW-1185">Reference proteome</keyword>
<dbReference type="Proteomes" id="UP000503278">
    <property type="component" value="Plasmid unnamed1"/>
</dbReference>
<geneLocation type="plasmid" evidence="1 2">
    <name>unnamed1</name>
</geneLocation>
<accession>A0A7L5E6C3</accession>
<dbReference type="RefSeq" id="WP_169611269.1">
    <property type="nucleotide sequence ID" value="NZ_CP051683.1"/>
</dbReference>
<evidence type="ECO:0000313" key="1">
    <source>
        <dbReference type="EMBL" id="QJD98531.1"/>
    </source>
</evidence>
<dbReference type="EMBL" id="CP051683">
    <property type="protein sequence ID" value="QJD98531.1"/>
    <property type="molecule type" value="Genomic_DNA"/>
</dbReference>
<dbReference type="KEGG" id="mrob:HH214_21480"/>
<organism evidence="1 2">
    <name type="scientific">Mucilaginibacter robiniae</name>
    <dbReference type="NCBI Taxonomy" id="2728022"/>
    <lineage>
        <taxon>Bacteria</taxon>
        <taxon>Pseudomonadati</taxon>
        <taxon>Bacteroidota</taxon>
        <taxon>Sphingobacteriia</taxon>
        <taxon>Sphingobacteriales</taxon>
        <taxon>Sphingobacteriaceae</taxon>
        <taxon>Mucilaginibacter</taxon>
    </lineage>
</organism>